<reference evidence="2" key="1">
    <citation type="submission" date="2022-11" db="EMBL/GenBank/DDBJ databases">
        <authorList>
            <person name="Kikuchi T."/>
        </authorList>
    </citation>
    <scope>NUCLEOTIDE SEQUENCE</scope>
    <source>
        <strain evidence="2">PS1010</strain>
    </source>
</reference>
<dbReference type="Proteomes" id="UP001152747">
    <property type="component" value="Unassembled WGS sequence"/>
</dbReference>
<sequence>MSSYSNTSFAHASYSNSSISSSSTYSNSTYSSSSSSSSSSTFSHNGAAIGCDSYSVGFPRITPAPAPIQSSCLAVTESCHHDCPNETQKPGFFTKIITKVQEITHNH</sequence>
<evidence type="ECO:0000256" key="1">
    <source>
        <dbReference type="SAM" id="MobiDB-lite"/>
    </source>
</evidence>
<comment type="caution">
    <text evidence="2">The sequence shown here is derived from an EMBL/GenBank/DDBJ whole genome shotgun (WGS) entry which is preliminary data.</text>
</comment>
<dbReference type="EMBL" id="CANHGI010000005">
    <property type="protein sequence ID" value="CAI5451372.1"/>
    <property type="molecule type" value="Genomic_DNA"/>
</dbReference>
<evidence type="ECO:0000313" key="2">
    <source>
        <dbReference type="EMBL" id="CAI5451372.1"/>
    </source>
</evidence>
<name>A0A9P1IWD7_9PELO</name>
<proteinExistence type="predicted"/>
<feature type="region of interest" description="Disordered" evidence="1">
    <location>
        <begin position="13"/>
        <end position="43"/>
    </location>
</feature>
<accession>A0A9P1IWD7</accession>
<keyword evidence="3" id="KW-1185">Reference proteome</keyword>
<protein>
    <submittedName>
        <fullName evidence="2">Uncharacterized protein</fullName>
    </submittedName>
</protein>
<gene>
    <name evidence="2" type="ORF">CAMP_LOCUS14009</name>
</gene>
<evidence type="ECO:0000313" key="3">
    <source>
        <dbReference type="Proteomes" id="UP001152747"/>
    </source>
</evidence>
<dbReference type="AlphaFoldDB" id="A0A9P1IWD7"/>
<organism evidence="2 3">
    <name type="scientific">Caenorhabditis angaria</name>
    <dbReference type="NCBI Taxonomy" id="860376"/>
    <lineage>
        <taxon>Eukaryota</taxon>
        <taxon>Metazoa</taxon>
        <taxon>Ecdysozoa</taxon>
        <taxon>Nematoda</taxon>
        <taxon>Chromadorea</taxon>
        <taxon>Rhabditida</taxon>
        <taxon>Rhabditina</taxon>
        <taxon>Rhabditomorpha</taxon>
        <taxon>Rhabditoidea</taxon>
        <taxon>Rhabditidae</taxon>
        <taxon>Peloderinae</taxon>
        <taxon>Caenorhabditis</taxon>
    </lineage>
</organism>